<reference evidence="3" key="3">
    <citation type="journal article" date="2019" name="BMC Res. Notes">
        <title>Complete genome sequence of the Sulfodiicoccus acidiphilus strain HS-1T, the first crenarchaeon that lacks polB3, isolated from an acidic hot spring in Ohwaku-dani, Hakone, Japan.</title>
        <authorList>
            <person name="Sakai H.D."/>
            <person name="Kurosawa N."/>
        </authorList>
    </citation>
    <scope>NUCLEOTIDE SEQUENCE</scope>
    <source>
        <strain evidence="3">HS-1</strain>
    </source>
</reference>
<proteinExistence type="predicted"/>
<sequence>MDPREAYRIRVASDPFTIRGKTLFTMTWIEGSKYKSSIFSFDGSRVERLTFTGSERLGRIYDNSFYYVQNREGKDRLIVVEAGKEPRQLFEACNIKKFMPTRDGLLVMAQECADLKSPYYARKVKYKFDGRGLLRTRDSLYYVGEESRKLVSGEFDVVDFSHSGGRTVVVTTEGDDDVGLQDVYDLDLNTGERRKVTDGSGIVLAVALSPLGELAYLGHRKGKAPWASNEVIFPERGRSYLCGNNCGSKVLSDLFDSTTDKLQWTDAIYVVGQIGGDALLFRIDDKPEELTERGMSVRGFDASDELALVYSTPQKPSLLKFHSDYDPNPGVKGLSPINVKVGQIEGWLIEVSKDAPTILFVHGGPHMAYGSAYFVEFQFFASNGFNVAYVNPRGSQGYGEEFAKVCVGDWGGGDMNDLMNFVSHLRDKEGLKGKWGVTGGSYGGFMTNWIVTHSNQFSAAVSERGISNLLSMCGTSDIGFWFNAIESGIDDPWSPEGIRKLMEMSPITYVSRANTPVMLIHGEEDYRCPIEQAEQFFVALKRKGVEAVLVRYQGDGHEHARRGRPENMVDRLEIKLKWFREKLNNNKKEK</sequence>
<evidence type="ECO:0000256" key="1">
    <source>
        <dbReference type="ARBA" id="ARBA00022801"/>
    </source>
</evidence>
<evidence type="ECO:0000313" key="4">
    <source>
        <dbReference type="EMBL" id="GGT96149.1"/>
    </source>
</evidence>
<dbReference type="EMBL" id="BMQS01000010">
    <property type="protein sequence ID" value="GGT96149.1"/>
    <property type="molecule type" value="Genomic_DNA"/>
</dbReference>
<dbReference type="Gene3D" id="3.40.50.1820">
    <property type="entry name" value="alpha/beta hydrolase"/>
    <property type="match status" value="1"/>
</dbReference>
<feature type="domain" description="Peptidase S9 prolyl oligopeptidase catalytic" evidence="2">
    <location>
        <begin position="375"/>
        <end position="585"/>
    </location>
</feature>
<keyword evidence="1" id="KW-0378">Hydrolase</keyword>
<dbReference type="SUPFAM" id="SSF53474">
    <property type="entry name" value="alpha/beta-Hydrolases"/>
    <property type="match status" value="1"/>
</dbReference>
<protein>
    <submittedName>
        <fullName evidence="3">Acylaminoacyl-peptidase</fullName>
    </submittedName>
</protein>
<dbReference type="InterPro" id="IPR029058">
    <property type="entry name" value="AB_hydrolase_fold"/>
</dbReference>
<dbReference type="PANTHER" id="PTHR42776">
    <property type="entry name" value="SERINE PEPTIDASE S9 FAMILY MEMBER"/>
    <property type="match status" value="1"/>
</dbReference>
<dbReference type="Pfam" id="PF00326">
    <property type="entry name" value="Peptidase_S9"/>
    <property type="match status" value="1"/>
</dbReference>
<reference evidence="4" key="1">
    <citation type="journal article" date="2014" name="Int. J. Syst. Evol. Microbiol.">
        <title>Complete genome sequence of Corynebacterium casei LMG S-19264T (=DSM 44701T), isolated from a smear-ripened cheese.</title>
        <authorList>
            <consortium name="US DOE Joint Genome Institute (JGI-PGF)"/>
            <person name="Walter F."/>
            <person name="Albersmeier A."/>
            <person name="Kalinowski J."/>
            <person name="Ruckert C."/>
        </authorList>
    </citation>
    <scope>NUCLEOTIDE SEQUENCE</scope>
    <source>
        <strain evidence="4">JCM 31740</strain>
    </source>
</reference>
<dbReference type="Proteomes" id="UP000616143">
    <property type="component" value="Unassembled WGS sequence"/>
</dbReference>
<dbReference type="PANTHER" id="PTHR42776:SF4">
    <property type="entry name" value="ACYLAMINO-ACID-RELEASING ENZYME"/>
    <property type="match status" value="1"/>
</dbReference>
<gene>
    <name evidence="4" type="ORF">GCM10007116_12090</name>
    <name evidence="3" type="ORF">HS1genome_2268</name>
</gene>
<dbReference type="RefSeq" id="WP_126451122.1">
    <property type="nucleotide sequence ID" value="NZ_AP018553.1"/>
</dbReference>
<organism evidence="3 5">
    <name type="scientific">Sulfodiicoccus acidiphilus</name>
    <dbReference type="NCBI Taxonomy" id="1670455"/>
    <lineage>
        <taxon>Archaea</taxon>
        <taxon>Thermoproteota</taxon>
        <taxon>Thermoprotei</taxon>
        <taxon>Sulfolobales</taxon>
        <taxon>Sulfolobaceae</taxon>
        <taxon>Sulfodiicoccus</taxon>
    </lineage>
</organism>
<dbReference type="KEGG" id="sacd:HS1genome_2268"/>
<evidence type="ECO:0000313" key="5">
    <source>
        <dbReference type="Proteomes" id="UP000276741"/>
    </source>
</evidence>
<dbReference type="Proteomes" id="UP000276741">
    <property type="component" value="Chromosome"/>
</dbReference>
<dbReference type="GO" id="GO:0006508">
    <property type="term" value="P:proteolysis"/>
    <property type="evidence" value="ECO:0007669"/>
    <property type="project" value="InterPro"/>
</dbReference>
<dbReference type="AlphaFoldDB" id="A0A348B6S7"/>
<dbReference type="SUPFAM" id="SSF69304">
    <property type="entry name" value="Tricorn protease N-terminal domain"/>
    <property type="match status" value="1"/>
</dbReference>
<dbReference type="GeneID" id="38667719"/>
<accession>A0A348B6S7</accession>
<name>A0A348B6S7_9CREN</name>
<dbReference type="InterPro" id="IPR001375">
    <property type="entry name" value="Peptidase_S9_cat"/>
</dbReference>
<evidence type="ECO:0000259" key="2">
    <source>
        <dbReference type="Pfam" id="PF00326"/>
    </source>
</evidence>
<dbReference type="OrthoDB" id="25019at2157"/>
<keyword evidence="5" id="KW-1185">Reference proteome</keyword>
<reference evidence="4" key="4">
    <citation type="submission" date="2020-09" db="EMBL/GenBank/DDBJ databases">
        <authorList>
            <person name="Sun Q."/>
            <person name="Ohkuma M."/>
        </authorList>
    </citation>
    <scope>NUCLEOTIDE SEQUENCE</scope>
    <source>
        <strain evidence="4">JCM 31740</strain>
    </source>
</reference>
<reference evidence="5" key="2">
    <citation type="submission" date="2018-04" db="EMBL/GenBank/DDBJ databases">
        <title>Complete genome sequence of Sulfodiicoccus acidiphilus strain HS-1.</title>
        <authorList>
            <person name="Sakai H.D."/>
            <person name="Kurosawa N."/>
        </authorList>
    </citation>
    <scope>NUCLEOTIDE SEQUENCE [LARGE SCALE GENOMIC DNA]</scope>
    <source>
        <strain evidence="5">HS-1</strain>
    </source>
</reference>
<evidence type="ECO:0000313" key="3">
    <source>
        <dbReference type="EMBL" id="BBD73879.1"/>
    </source>
</evidence>
<dbReference type="GO" id="GO:0004252">
    <property type="term" value="F:serine-type endopeptidase activity"/>
    <property type="evidence" value="ECO:0007669"/>
    <property type="project" value="TreeGrafter"/>
</dbReference>
<dbReference type="EMBL" id="AP018553">
    <property type="protein sequence ID" value="BBD73879.1"/>
    <property type="molecule type" value="Genomic_DNA"/>
</dbReference>